<dbReference type="InterPro" id="IPR051678">
    <property type="entry name" value="AGP_Transferase"/>
</dbReference>
<dbReference type="InterPro" id="IPR011009">
    <property type="entry name" value="Kinase-like_dom_sf"/>
</dbReference>
<gene>
    <name evidence="2" type="ORF">FKR81_40775</name>
</gene>
<dbReference type="Pfam" id="PF01636">
    <property type="entry name" value="APH"/>
    <property type="match status" value="1"/>
</dbReference>
<evidence type="ECO:0000313" key="2">
    <source>
        <dbReference type="EMBL" id="TWP44797.1"/>
    </source>
</evidence>
<dbReference type="EMBL" id="VOBR01000048">
    <property type="protein sequence ID" value="TWP44797.1"/>
    <property type="molecule type" value="Genomic_DNA"/>
</dbReference>
<comment type="caution">
    <text evidence="2">The sequence shown here is derived from an EMBL/GenBank/DDBJ whole genome shotgun (WGS) entry which is preliminary data.</text>
</comment>
<dbReference type="AlphaFoldDB" id="A0A563EFY7"/>
<keyword evidence="2" id="KW-0808">Transferase</keyword>
<dbReference type="SUPFAM" id="SSF56112">
    <property type="entry name" value="Protein kinase-like (PK-like)"/>
    <property type="match status" value="1"/>
</dbReference>
<dbReference type="InterPro" id="IPR002575">
    <property type="entry name" value="Aminoglycoside_PTrfase"/>
</dbReference>
<keyword evidence="3" id="KW-1185">Reference proteome</keyword>
<sequence length="316" mass="34205">MPDPSGLVRARSLSSANNSSKVFTAPHPPILRTAACNVGTVFQPVDVELLRVAGITRVETVEPVSGGFVNEVFRVNNRVVLRRWTRPGAAQLELAAIEEAGKDGIPVPEVLAAAGERAVLSWVDGVRADLVPQDRALGRTLGELIRKVTERRREAAGELTWNRGWHVTPWPAAGTEMLAELVAGATDAPPGWAELARAHEVGLVTAPVRVHGDLNPKNVLLRPDGAVAALLDWEFTFAGPRETDLGNLLRFEPRDEPPTPFALGVREGAGADDEAVQRGRELDLFSLAQFLAPRKDTSVRRRVRALAEHQVATGRI</sequence>
<evidence type="ECO:0000313" key="3">
    <source>
        <dbReference type="Proteomes" id="UP000316639"/>
    </source>
</evidence>
<dbReference type="PANTHER" id="PTHR21310">
    <property type="entry name" value="AMINOGLYCOSIDE PHOSPHOTRANSFERASE-RELATED-RELATED"/>
    <property type="match status" value="1"/>
</dbReference>
<evidence type="ECO:0000259" key="1">
    <source>
        <dbReference type="Pfam" id="PF01636"/>
    </source>
</evidence>
<name>A0A563EFY7_9PSEU</name>
<dbReference type="Gene3D" id="3.90.1200.10">
    <property type="match status" value="1"/>
</dbReference>
<reference evidence="2 3" key="1">
    <citation type="submission" date="2019-07" db="EMBL/GenBank/DDBJ databases">
        <title>Lentzea xizangensis sp. nov., isolated from Qinghai-Tibetan Plateau Soils.</title>
        <authorList>
            <person name="Huang J."/>
        </authorList>
    </citation>
    <scope>NUCLEOTIDE SEQUENCE [LARGE SCALE GENOMIC DNA]</scope>
    <source>
        <strain evidence="2 3">FXJ1.1311</strain>
    </source>
</reference>
<proteinExistence type="predicted"/>
<organism evidence="2 3">
    <name type="scientific">Lentzea tibetensis</name>
    <dbReference type="NCBI Taxonomy" id="2591470"/>
    <lineage>
        <taxon>Bacteria</taxon>
        <taxon>Bacillati</taxon>
        <taxon>Actinomycetota</taxon>
        <taxon>Actinomycetes</taxon>
        <taxon>Pseudonocardiales</taxon>
        <taxon>Pseudonocardiaceae</taxon>
        <taxon>Lentzea</taxon>
    </lineage>
</organism>
<dbReference type="Proteomes" id="UP000316639">
    <property type="component" value="Unassembled WGS sequence"/>
</dbReference>
<protein>
    <submittedName>
        <fullName evidence="2">Aminoglycoside phosphotransferase family protein</fullName>
    </submittedName>
</protein>
<dbReference type="OrthoDB" id="7326703at2"/>
<accession>A0A563EFY7</accession>
<dbReference type="GO" id="GO:0016740">
    <property type="term" value="F:transferase activity"/>
    <property type="evidence" value="ECO:0007669"/>
    <property type="project" value="UniProtKB-KW"/>
</dbReference>
<feature type="domain" description="Aminoglycoside phosphotransferase" evidence="1">
    <location>
        <begin position="60"/>
        <end position="272"/>
    </location>
</feature>
<dbReference type="PANTHER" id="PTHR21310:SF15">
    <property type="entry name" value="AMINOGLYCOSIDE PHOSPHOTRANSFERASE DOMAIN-CONTAINING PROTEIN"/>
    <property type="match status" value="1"/>
</dbReference>